<protein>
    <submittedName>
        <fullName evidence="1">Uncharacterized protein</fullName>
    </submittedName>
</protein>
<dbReference type="EMBL" id="AHON02000044">
    <property type="protein sequence ID" value="EKO33723.1"/>
    <property type="molecule type" value="Genomic_DNA"/>
</dbReference>
<gene>
    <name evidence="1" type="ORF">LEP1GSC179_2427</name>
</gene>
<dbReference type="AlphaFoldDB" id="A0A0E2BEE1"/>
<evidence type="ECO:0000313" key="2">
    <source>
        <dbReference type="Proteomes" id="UP000006329"/>
    </source>
</evidence>
<evidence type="ECO:0000313" key="1">
    <source>
        <dbReference type="EMBL" id="EKO33723.1"/>
    </source>
</evidence>
<sequence length="45" mass="5220">MLQSIRRSVELGAKADEFMNEKDFTSFKKDPDFLEAIVPKSEDKK</sequence>
<accession>A0A0E2BEE1</accession>
<name>A0A0E2BEE1_9LEPT</name>
<dbReference type="Proteomes" id="UP000006329">
    <property type="component" value="Unassembled WGS sequence"/>
</dbReference>
<proteinExistence type="predicted"/>
<reference evidence="1" key="1">
    <citation type="submission" date="2012-10" db="EMBL/GenBank/DDBJ databases">
        <authorList>
            <person name="Harkins D.M."/>
            <person name="Durkin A.S."/>
            <person name="Brinkac L.M."/>
            <person name="Haft D.H."/>
            <person name="Selengut J.D."/>
            <person name="Sanka R."/>
            <person name="DePew J."/>
            <person name="Purushe J."/>
            <person name="Matthias M.A."/>
            <person name="Vinetz J.M."/>
            <person name="Sutton G.G."/>
            <person name="Nierman W.C."/>
            <person name="Fouts D.E."/>
        </authorList>
    </citation>
    <scope>NUCLEOTIDE SEQUENCE [LARGE SCALE GENOMIC DNA]</scope>
    <source>
        <strain evidence="1">MOR084</strain>
    </source>
</reference>
<keyword evidence="2" id="KW-1185">Reference proteome</keyword>
<comment type="caution">
    <text evidence="1">The sequence shown here is derived from an EMBL/GenBank/DDBJ whole genome shotgun (WGS) entry which is preliminary data.</text>
</comment>
<organism evidence="1 2">
    <name type="scientific">Leptospira santarosai str. MOR084</name>
    <dbReference type="NCBI Taxonomy" id="1049984"/>
    <lineage>
        <taxon>Bacteria</taxon>
        <taxon>Pseudomonadati</taxon>
        <taxon>Spirochaetota</taxon>
        <taxon>Spirochaetia</taxon>
        <taxon>Leptospirales</taxon>
        <taxon>Leptospiraceae</taxon>
        <taxon>Leptospira</taxon>
    </lineage>
</organism>